<dbReference type="EMBL" id="BJON01000002">
    <property type="protein sequence ID" value="GED66876.1"/>
    <property type="molecule type" value="Genomic_DNA"/>
</dbReference>
<dbReference type="PANTHER" id="PTHR42776">
    <property type="entry name" value="SERINE PEPTIDASE S9 FAMILY MEMBER"/>
    <property type="match status" value="1"/>
</dbReference>
<reference evidence="6 9" key="3">
    <citation type="submission" date="2019-06" db="EMBL/GenBank/DDBJ databases">
        <title>Whole genome shotgun sequence of Brevibacillus reuszeri NBRC 15719.</title>
        <authorList>
            <person name="Hosoyama A."/>
            <person name="Uohara A."/>
            <person name="Ohji S."/>
            <person name="Ichikawa N."/>
        </authorList>
    </citation>
    <scope>NUCLEOTIDE SEQUENCE [LARGE SCALE GENOMIC DNA]</scope>
    <source>
        <strain evidence="6 9">NBRC 15719</strain>
    </source>
</reference>
<name>A0A0K9YQI3_9BACL</name>
<dbReference type="Proteomes" id="UP000319578">
    <property type="component" value="Unassembled WGS sequence"/>
</dbReference>
<dbReference type="SUPFAM" id="SSF82171">
    <property type="entry name" value="DPP6 N-terminal domain-like"/>
    <property type="match status" value="1"/>
</dbReference>
<dbReference type="Gene3D" id="2.120.10.30">
    <property type="entry name" value="TolB, C-terminal domain"/>
    <property type="match status" value="2"/>
</dbReference>
<dbReference type="InterPro" id="IPR011042">
    <property type="entry name" value="6-blade_b-propeller_TolB-like"/>
</dbReference>
<evidence type="ECO:0000256" key="2">
    <source>
        <dbReference type="ARBA" id="ARBA00022670"/>
    </source>
</evidence>
<dbReference type="STRING" id="54915.ADS79_18825"/>
<dbReference type="Gene3D" id="3.40.50.1820">
    <property type="entry name" value="alpha/beta hydrolase"/>
    <property type="match status" value="1"/>
</dbReference>
<dbReference type="SUPFAM" id="SSF53474">
    <property type="entry name" value="alpha/beta-Hydrolases"/>
    <property type="match status" value="1"/>
</dbReference>
<feature type="domain" description="Peptidase S9 prolyl oligopeptidase catalytic" evidence="5">
    <location>
        <begin position="453"/>
        <end position="663"/>
    </location>
</feature>
<evidence type="ECO:0000256" key="3">
    <source>
        <dbReference type="ARBA" id="ARBA00022801"/>
    </source>
</evidence>
<keyword evidence="3" id="KW-0378">Hydrolase</keyword>
<comment type="similarity">
    <text evidence="1">Belongs to the peptidase S9C family.</text>
</comment>
<dbReference type="EMBL" id="LGIQ01000009">
    <property type="protein sequence ID" value="KNB70897.1"/>
    <property type="molecule type" value="Genomic_DNA"/>
</dbReference>
<reference evidence="7" key="2">
    <citation type="submission" date="2015-07" db="EMBL/GenBank/DDBJ databases">
        <title>MeaNS - Measles Nucleotide Surveillance Program.</title>
        <authorList>
            <person name="Tran T."/>
            <person name="Druce J."/>
        </authorList>
    </citation>
    <scope>NUCLEOTIDE SEQUENCE</scope>
    <source>
        <strain evidence="7">DSM 9887</strain>
    </source>
</reference>
<reference evidence="8" key="1">
    <citation type="submission" date="2015-07" db="EMBL/GenBank/DDBJ databases">
        <title>Genome sequencing project for genomic taxonomy and phylogenomics of Bacillus-like bacteria.</title>
        <authorList>
            <person name="Liu B."/>
            <person name="Wang J."/>
            <person name="Zhu Y."/>
            <person name="Liu G."/>
            <person name="Chen Q."/>
            <person name="Chen Z."/>
            <person name="Lan J."/>
            <person name="Che J."/>
            <person name="Ge C."/>
            <person name="Shi H."/>
            <person name="Pan Z."/>
            <person name="Liu X."/>
        </authorList>
    </citation>
    <scope>NUCLEOTIDE SEQUENCE [LARGE SCALE GENOMIC DNA]</scope>
    <source>
        <strain evidence="8">DSM 9887</strain>
    </source>
</reference>
<dbReference type="Pfam" id="PF00326">
    <property type="entry name" value="Peptidase_S9"/>
    <property type="match status" value="1"/>
</dbReference>
<evidence type="ECO:0000259" key="5">
    <source>
        <dbReference type="Pfam" id="PF00326"/>
    </source>
</evidence>
<dbReference type="InterPro" id="IPR029058">
    <property type="entry name" value="AB_hydrolase_fold"/>
</dbReference>
<evidence type="ECO:0000313" key="9">
    <source>
        <dbReference type="Proteomes" id="UP000319578"/>
    </source>
</evidence>
<dbReference type="RefSeq" id="WP_049739928.1">
    <property type="nucleotide sequence ID" value="NZ_BJON01000002.1"/>
</dbReference>
<keyword evidence="2" id="KW-0645">Protease</keyword>
<dbReference type="OrthoDB" id="108903at2"/>
<sequence length="671" mass="75341">MTATKRCIRAEDLYQIRYTSDPQLSPNGKSVAFVETMIDEQRQYRNHLVLQSLDSKDLTSLTVGAVRDTFPRWSPDGATISFVSNRSGTPQIWLIDAKGGEARQLTRCKTGVSNPIWSPDGKHIVFSSMLSPEDSFSDVEGESKKEVQKVIVVNRMKYKSDDHGYIYDKSKQIAIVNVESGEMRAISEGPYNHTVGAWSPDGEWLAITANRAENPDKQHSIDVYLVPFSGGEWKKVTKSKGTFFFPTWSPDGKKLALIGSESDTHLHAAQKRVWVYNLENDEQTCITAEWDVQVGDSTIGDVRSPGHPNPGAVWREDGKGMYFIASERGNSGIYHTTLDGQITQIVGGSRNVYGFSLHEKAQKLIMVVSDTASPGDLVEVDLDTKEEQRLTDVNHDLFAELELPAVEEIEFEAEDGWKLHGWLMKPVGYQQGQKYPMVLQIHGGPHSMYGNTYFHEFQVLAAKGYAVLYTNPRGSFGYGERFVQACCGDYGGNDYLDLMSAVKYACNHFDFVDETRLGVTGGSYGGLMTNWIVGQSNQFKAAVTDRSICNWLSFYGVSDIGYYFTAEEIMANPFNNPEKMWHHSPLRLAANIETPLLIMHGEQDHRCPIEQAEQLYIALRYHDKAPVSFIRFPGASHELSRSGDPQQRVLRLEYTADWFESYLLTAEKASV</sequence>
<keyword evidence="9" id="KW-1185">Reference proteome</keyword>
<evidence type="ECO:0000313" key="6">
    <source>
        <dbReference type="EMBL" id="GED66876.1"/>
    </source>
</evidence>
<dbReference type="GO" id="GO:0006508">
    <property type="term" value="P:proteolysis"/>
    <property type="evidence" value="ECO:0007669"/>
    <property type="project" value="UniProtKB-KW"/>
</dbReference>
<comment type="caution">
    <text evidence="7">The sequence shown here is derived from an EMBL/GenBank/DDBJ whole genome shotgun (WGS) entry which is preliminary data.</text>
</comment>
<dbReference type="PANTHER" id="PTHR42776:SF27">
    <property type="entry name" value="DIPEPTIDYL PEPTIDASE FAMILY MEMBER 6"/>
    <property type="match status" value="1"/>
</dbReference>
<dbReference type="GO" id="GO:0004252">
    <property type="term" value="F:serine-type endopeptidase activity"/>
    <property type="evidence" value="ECO:0007669"/>
    <property type="project" value="TreeGrafter"/>
</dbReference>
<dbReference type="InterPro" id="IPR011659">
    <property type="entry name" value="WD40"/>
</dbReference>
<dbReference type="InterPro" id="IPR001375">
    <property type="entry name" value="Peptidase_S9_cat"/>
</dbReference>
<organism evidence="7 8">
    <name type="scientific">Brevibacillus reuszeri</name>
    <dbReference type="NCBI Taxonomy" id="54915"/>
    <lineage>
        <taxon>Bacteria</taxon>
        <taxon>Bacillati</taxon>
        <taxon>Bacillota</taxon>
        <taxon>Bacilli</taxon>
        <taxon>Bacillales</taxon>
        <taxon>Paenibacillaceae</taxon>
        <taxon>Brevibacillus</taxon>
    </lineage>
</organism>
<dbReference type="PATRIC" id="fig|54915.3.peg.2864"/>
<accession>A0A0K9YQI3</accession>
<protein>
    <submittedName>
        <fullName evidence="6 7">Peptidase</fullName>
    </submittedName>
</protein>
<dbReference type="Proteomes" id="UP000036834">
    <property type="component" value="Unassembled WGS sequence"/>
</dbReference>
<dbReference type="Pfam" id="PF07676">
    <property type="entry name" value="PD40"/>
    <property type="match status" value="4"/>
</dbReference>
<proteinExistence type="inferred from homology"/>
<dbReference type="FunFam" id="3.40.50.1820:FF:000028">
    <property type="entry name" value="S9 family peptidase"/>
    <property type="match status" value="1"/>
</dbReference>
<evidence type="ECO:0000313" key="7">
    <source>
        <dbReference type="EMBL" id="KNB70897.1"/>
    </source>
</evidence>
<dbReference type="AlphaFoldDB" id="A0A0K9YQI3"/>
<keyword evidence="4" id="KW-0720">Serine protease</keyword>
<evidence type="ECO:0000256" key="4">
    <source>
        <dbReference type="ARBA" id="ARBA00022825"/>
    </source>
</evidence>
<gene>
    <name evidence="6" type="primary">yuxL_1</name>
    <name evidence="7" type="ORF">ADS79_18825</name>
    <name evidence="6" type="ORF">BRE01_05780</name>
</gene>
<evidence type="ECO:0000256" key="1">
    <source>
        <dbReference type="ARBA" id="ARBA00010040"/>
    </source>
</evidence>
<evidence type="ECO:0000313" key="8">
    <source>
        <dbReference type="Proteomes" id="UP000036834"/>
    </source>
</evidence>